<dbReference type="Proteomes" id="UP000729402">
    <property type="component" value="Unassembled WGS sequence"/>
</dbReference>
<gene>
    <name evidence="2" type="ORF">GUJ93_ZPchr0001g33127</name>
</gene>
<dbReference type="EMBL" id="JAAALK010000288">
    <property type="protein sequence ID" value="KAG8053361.1"/>
    <property type="molecule type" value="Genomic_DNA"/>
</dbReference>
<proteinExistence type="predicted"/>
<dbReference type="PANTHER" id="PTHR37722">
    <property type="entry name" value="OS01G0167700 PROTEIN"/>
    <property type="match status" value="1"/>
</dbReference>
<name>A0A8J5SA02_ZIZPA</name>
<feature type="region of interest" description="Disordered" evidence="1">
    <location>
        <begin position="507"/>
        <end position="529"/>
    </location>
</feature>
<keyword evidence="3" id="KW-1185">Reference proteome</keyword>
<reference evidence="2" key="1">
    <citation type="journal article" date="2021" name="bioRxiv">
        <title>Whole Genome Assembly and Annotation of Northern Wild Rice, Zizania palustris L., Supports a Whole Genome Duplication in the Zizania Genus.</title>
        <authorList>
            <person name="Haas M."/>
            <person name="Kono T."/>
            <person name="Macchietto M."/>
            <person name="Millas R."/>
            <person name="McGilp L."/>
            <person name="Shao M."/>
            <person name="Duquette J."/>
            <person name="Hirsch C.N."/>
            <person name="Kimball J."/>
        </authorList>
    </citation>
    <scope>NUCLEOTIDE SEQUENCE</scope>
    <source>
        <tissue evidence="2">Fresh leaf tissue</tissue>
    </source>
</reference>
<evidence type="ECO:0000313" key="3">
    <source>
        <dbReference type="Proteomes" id="UP000729402"/>
    </source>
</evidence>
<dbReference type="AlphaFoldDB" id="A0A8J5SA02"/>
<reference evidence="2" key="2">
    <citation type="submission" date="2021-02" db="EMBL/GenBank/DDBJ databases">
        <authorList>
            <person name="Kimball J.A."/>
            <person name="Haas M.W."/>
            <person name="Macchietto M."/>
            <person name="Kono T."/>
            <person name="Duquette J."/>
            <person name="Shao M."/>
        </authorList>
    </citation>
    <scope>NUCLEOTIDE SEQUENCE</scope>
    <source>
        <tissue evidence="2">Fresh leaf tissue</tissue>
    </source>
</reference>
<sequence length="940" mass="106344">MLQWMGGSRRKVYASRKSTQTRQRQYFEQKKRQQQRPGIQNQVDVAGTGSQTYHDQAPRSLDVLNLNNLAAPNSHNSDSRNVDSGVPPLDDTLLNASPMEVLKKVTSVQSNLKEASSQPRLSSHFGHQDVAASVNPYEEPLGSKISPLKNNSVNKRNPNVERNSEISLFDLVSDEGPNNKSTARPACEAHVSFSVKGLGHVKMETPPQSPRATKRTLPLPPKAMRYTQNKSRRSIPFDATKELDSIINGINVMKERRFSERLSNLLDESGYERSKQINCYFPQSFENHNDNFFPEEEDMFCGPQAEKGWQSKHGKLEDNLTDENYERLWKMESFNSEDHFPSPRVEQFDTIDYGFKDRYSPEQRTSTRNDTIFETSEIPATHDLFSDHSLMDNGNDTVLFDWERHSPMKKISNSSNTFGPSAWPFDMVDDSEKRRSPLSEESCSSTAVMKDGSCKKPSLSVECEETKMDVKDDFHISFDKLDIPKMDAHHLNGVSPFSNLEEYHRRTDDQDNPEAGYWSGKATGQQMTREPSCRLSLKEKFSNWGSPTSPITHLKGGTGLNKPPSCAMVHEDKPFDSVSDMSAYQTVGSRSTERRQASQVPPVFHRPGSAIFGDGILPQNPISDIFGDTIEFSKPTCSTDRQSDIDMSTFLAQKVDKKKEDNFDSFKNQNADMFLAKKSVSSVSQNVVGQQRACSQQAGKDSVRQRFSPCIDFQDSRLDSFWEDGHADNGTFHGDIELSDLLTRKNGNKNEDNIEKLSKPETMMLTETSQAYADYRNEMRETETCSDGSEVTNPPGVQKQTSLSAQVPPNMGCLQEASREMIQVNANVECVKKENLENHCVDFNAPFHLRNKIHDTNHSKSKPMFHSPFVGEEVGIEKKMIASVSPNNSDVQYQVMLEHRVLRRLCVQKIVVDTPIKNKLDKDNHFRMMEDGYHVLARSV</sequence>
<evidence type="ECO:0000256" key="1">
    <source>
        <dbReference type="SAM" id="MobiDB-lite"/>
    </source>
</evidence>
<feature type="region of interest" description="Disordered" evidence="1">
    <location>
        <begin position="69"/>
        <end position="93"/>
    </location>
</feature>
<dbReference type="OrthoDB" id="994901at2759"/>
<dbReference type="PANTHER" id="PTHR37722:SF2">
    <property type="entry name" value="OS01G0167700 PROTEIN"/>
    <property type="match status" value="1"/>
</dbReference>
<feature type="region of interest" description="Disordered" evidence="1">
    <location>
        <begin position="1"/>
        <end position="41"/>
    </location>
</feature>
<evidence type="ECO:0000313" key="2">
    <source>
        <dbReference type="EMBL" id="KAG8053361.1"/>
    </source>
</evidence>
<accession>A0A8J5SA02</accession>
<protein>
    <submittedName>
        <fullName evidence="2">Uncharacterized protein</fullName>
    </submittedName>
</protein>
<comment type="caution">
    <text evidence="2">The sequence shown here is derived from an EMBL/GenBank/DDBJ whole genome shotgun (WGS) entry which is preliminary data.</text>
</comment>
<organism evidence="2 3">
    <name type="scientific">Zizania palustris</name>
    <name type="common">Northern wild rice</name>
    <dbReference type="NCBI Taxonomy" id="103762"/>
    <lineage>
        <taxon>Eukaryota</taxon>
        <taxon>Viridiplantae</taxon>
        <taxon>Streptophyta</taxon>
        <taxon>Embryophyta</taxon>
        <taxon>Tracheophyta</taxon>
        <taxon>Spermatophyta</taxon>
        <taxon>Magnoliopsida</taxon>
        <taxon>Liliopsida</taxon>
        <taxon>Poales</taxon>
        <taxon>Poaceae</taxon>
        <taxon>BOP clade</taxon>
        <taxon>Oryzoideae</taxon>
        <taxon>Oryzeae</taxon>
        <taxon>Zizaniinae</taxon>
        <taxon>Zizania</taxon>
    </lineage>
</organism>